<evidence type="ECO:0000259" key="3">
    <source>
        <dbReference type="SMART" id="SM00322"/>
    </source>
</evidence>
<dbReference type="PROSITE" id="PS50084">
    <property type="entry name" value="KH_TYPE_1"/>
    <property type="match status" value="2"/>
</dbReference>
<feature type="compositionally biased region" description="Basic and acidic residues" evidence="2">
    <location>
        <begin position="788"/>
        <end position="802"/>
    </location>
</feature>
<dbReference type="InterPro" id="IPR027417">
    <property type="entry name" value="P-loop_NTPase"/>
</dbReference>
<dbReference type="InterPro" id="IPR036612">
    <property type="entry name" value="KH_dom_type_1_sf"/>
</dbReference>
<organism evidence="4 5">
    <name type="scientific">Prorocentrum cordatum</name>
    <dbReference type="NCBI Taxonomy" id="2364126"/>
    <lineage>
        <taxon>Eukaryota</taxon>
        <taxon>Sar</taxon>
        <taxon>Alveolata</taxon>
        <taxon>Dinophyceae</taxon>
        <taxon>Prorocentrales</taxon>
        <taxon>Prorocentraceae</taxon>
        <taxon>Prorocentrum</taxon>
    </lineage>
</organism>
<evidence type="ECO:0000313" key="4">
    <source>
        <dbReference type="EMBL" id="CAK0844331.1"/>
    </source>
</evidence>
<protein>
    <recommendedName>
        <fullName evidence="3">K Homology domain-containing protein</fullName>
    </recommendedName>
</protein>
<feature type="compositionally biased region" description="Basic and acidic residues" evidence="2">
    <location>
        <begin position="945"/>
        <end position="956"/>
    </location>
</feature>
<sequence length="1008" mass="107053">MHRRCIGDAARFFDPYLRTSSPSRRRPKVDEGSQDMTFLYKFLPGLCPASHGHHVARLAGLPEGVLRDALGKSAEFERGPEEGAPGEARQMRGSSRDFLADAARFAAAGDAAALRRLFSSRVQLAACQREQEPLPALGGAREGRPSHAVEAALRGAADAQHPTRDGGTVRASSDGTAGMRRWLALAGVGNLWAACSLGAKCGTCGIKLTLFKPKAKDKGGEQGGTHLRGAVGAAPNAIATLEAALRVVQDPSVKVILEQQLGQETLAGFATTLGESVSAQMSAQTSANHASIMKEFNEYRVQGPMGCFRGPSRQEKLPKEVIDLTKEVKELKATVFSEGASAARAFSTFMSDKALCWQDVRTSASATLRVRQDLPVDVRAQQGAASRVWEATLALFKQCKCRIADFRLGVYGFQCFIHLTPAEETFELFWTKGGELTGFTFEPVFSSFAWWKNSEQEVAAMLGRVHRCAAGIPYSVWKASGGMAIDALYQLYLCGLRYGELPAGFNFSLAASLPKGEISVVAPRCEYVYDAIMEGSDWLLTHKSSPLVYNPVMFHLMAVKAEIGTPQARRRLQLLAALGAMRTGGAAALVAGGCQWCRRVPRPRLVYVCAVAVFLIIVCEQVEEMAAAGPGPWLPAASSSGSSPLCSPHCAVPCAGGAGVDAPQPAAPQLVPSPPAPPQRLGTRAVVCVADAQEPLRFRVELGEACGDKAPFTPVASEHGAFPPPCPPAAAAVLDHGGGGFCLAWDAAGSERRPPQCPSGRPSLAGSAASAARAPRGQMVWGAQGRSAPREGSDPEEPEAKRARGLAEGADGAVEAEWFIEQRLVGWIIGKAGATLKEVEAAYDVKVVVDQATKGEGYSKIIVAGPSTNVHNAADHMNTSLARASGNSSGDVTIGPFLLETPPTLEADPIRGGPDVGSEEITIEQRFVGWLLGRGGGVVREIEQENSRVQGEHQPADPRAGLQHPPTVRQRRPAGAGPGRDRRLSAARGADPRRPPAHGHRRRRPTAR</sequence>
<dbReference type="SUPFAM" id="SSF54791">
    <property type="entry name" value="Eukaryotic type KH-domain (KH-domain type I)"/>
    <property type="match status" value="1"/>
</dbReference>
<evidence type="ECO:0000313" key="5">
    <source>
        <dbReference type="Proteomes" id="UP001189429"/>
    </source>
</evidence>
<dbReference type="Gene3D" id="3.30.310.210">
    <property type="match status" value="1"/>
</dbReference>
<dbReference type="SMART" id="SM00322">
    <property type="entry name" value="KH"/>
    <property type="match status" value="1"/>
</dbReference>
<evidence type="ECO:0000256" key="2">
    <source>
        <dbReference type="SAM" id="MobiDB-lite"/>
    </source>
</evidence>
<dbReference type="InterPro" id="IPR004088">
    <property type="entry name" value="KH_dom_type_1"/>
</dbReference>
<dbReference type="InterPro" id="IPR004087">
    <property type="entry name" value="KH_dom"/>
</dbReference>
<gene>
    <name evidence="4" type="ORF">PCOR1329_LOCUS38441</name>
</gene>
<feature type="compositionally biased region" description="Low complexity" evidence="2">
    <location>
        <begin position="758"/>
        <end position="777"/>
    </location>
</feature>
<dbReference type="Gene3D" id="3.40.50.300">
    <property type="entry name" value="P-loop containing nucleotide triphosphate hydrolases"/>
    <property type="match status" value="1"/>
</dbReference>
<keyword evidence="5" id="KW-1185">Reference proteome</keyword>
<proteinExistence type="predicted"/>
<dbReference type="Pfam" id="PF00013">
    <property type="entry name" value="KH_1"/>
    <property type="match status" value="1"/>
</dbReference>
<keyword evidence="1" id="KW-0694">RNA-binding</keyword>
<name>A0ABN9TF01_9DINO</name>
<feature type="region of interest" description="Disordered" evidence="2">
    <location>
        <begin position="945"/>
        <end position="1008"/>
    </location>
</feature>
<accession>A0ABN9TF01</accession>
<feature type="compositionally biased region" description="Basic and acidic residues" evidence="2">
    <location>
        <begin position="979"/>
        <end position="994"/>
    </location>
</feature>
<feature type="region of interest" description="Disordered" evidence="2">
    <location>
        <begin position="751"/>
        <end position="807"/>
    </location>
</feature>
<feature type="domain" description="K Homology" evidence="3">
    <location>
        <begin position="812"/>
        <end position="882"/>
    </location>
</feature>
<reference evidence="4" key="1">
    <citation type="submission" date="2023-10" db="EMBL/GenBank/DDBJ databases">
        <authorList>
            <person name="Chen Y."/>
            <person name="Shah S."/>
            <person name="Dougan E. K."/>
            <person name="Thang M."/>
            <person name="Chan C."/>
        </authorList>
    </citation>
    <scope>NUCLEOTIDE SEQUENCE [LARGE SCALE GENOMIC DNA]</scope>
</reference>
<dbReference type="EMBL" id="CAUYUJ010014654">
    <property type="protein sequence ID" value="CAK0844331.1"/>
    <property type="molecule type" value="Genomic_DNA"/>
</dbReference>
<feature type="compositionally biased region" description="Basic residues" evidence="2">
    <location>
        <begin position="995"/>
        <end position="1008"/>
    </location>
</feature>
<comment type="caution">
    <text evidence="4">The sequence shown here is derived from an EMBL/GenBank/DDBJ whole genome shotgun (WGS) entry which is preliminary data.</text>
</comment>
<dbReference type="CDD" id="cd00105">
    <property type="entry name" value="KH-I"/>
    <property type="match status" value="2"/>
</dbReference>
<evidence type="ECO:0000256" key="1">
    <source>
        <dbReference type="PROSITE-ProRule" id="PRU00117"/>
    </source>
</evidence>
<dbReference type="Proteomes" id="UP001189429">
    <property type="component" value="Unassembled WGS sequence"/>
</dbReference>